<sequence length="218" mass="24621">MSVFSHNFPQRQAMLTKAREAIIQEKINNGEMKMETKQHPVTNIFYSIPVPVEGKYTPINSKDIVAQLSTMRTQHGKSHVAASSISDSILSNSVSNIPSIVALSIPLPLDLRPVSESPDPISFINQPDISQHNNNIQEKKEKNISMDDDNSEEDSDEESSDYSSYSSEESSDDSSEDEKKEKQMYWAYEKQIDEFESSSSEEIDSDSESDDEEDKKEK</sequence>
<reference evidence="2" key="1">
    <citation type="submission" date="2018-10" db="EMBL/GenBank/DDBJ databases">
        <title>Hidden diversity of soil giant viruses.</title>
        <authorList>
            <person name="Schulz F."/>
            <person name="Alteio L."/>
            <person name="Goudeau D."/>
            <person name="Ryan E.M."/>
            <person name="Malmstrom R.R."/>
            <person name="Blanchard J."/>
            <person name="Woyke T."/>
        </authorList>
    </citation>
    <scope>NUCLEOTIDE SEQUENCE</scope>
    <source>
        <strain evidence="2">SYV1</strain>
    </source>
</reference>
<evidence type="ECO:0000256" key="1">
    <source>
        <dbReference type="SAM" id="MobiDB-lite"/>
    </source>
</evidence>
<proteinExistence type="predicted"/>
<feature type="compositionally biased region" description="Acidic residues" evidence="1">
    <location>
        <begin position="194"/>
        <end position="218"/>
    </location>
</feature>
<organism evidence="2">
    <name type="scientific">Sylvanvirus sp</name>
    <dbReference type="NCBI Taxonomy" id="2487774"/>
    <lineage>
        <taxon>Viruses</taxon>
    </lineage>
</organism>
<protein>
    <submittedName>
        <fullName evidence="2">Uncharacterized protein</fullName>
    </submittedName>
</protein>
<name>A0A3G5ALL0_9VIRU</name>
<feature type="region of interest" description="Disordered" evidence="1">
    <location>
        <begin position="118"/>
        <end position="218"/>
    </location>
</feature>
<feature type="compositionally biased region" description="Polar residues" evidence="1">
    <location>
        <begin position="123"/>
        <end position="132"/>
    </location>
</feature>
<dbReference type="EMBL" id="MK072544">
    <property type="protein sequence ID" value="AYV87223.1"/>
    <property type="molecule type" value="Genomic_DNA"/>
</dbReference>
<feature type="compositionally biased region" description="Acidic residues" evidence="1">
    <location>
        <begin position="146"/>
        <end position="160"/>
    </location>
</feature>
<accession>A0A3G5ALL0</accession>
<gene>
    <name evidence="2" type="ORF">Sylvanvirus38_2</name>
</gene>
<evidence type="ECO:0000313" key="2">
    <source>
        <dbReference type="EMBL" id="AYV87223.1"/>
    </source>
</evidence>